<dbReference type="Gene3D" id="2.40.50.140">
    <property type="entry name" value="Nucleic acid-binding proteins"/>
    <property type="match status" value="1"/>
</dbReference>
<dbReference type="Proteomes" id="UP000501690">
    <property type="component" value="Linkage Group LG5"/>
</dbReference>
<evidence type="ECO:0000313" key="2">
    <source>
        <dbReference type="EMBL" id="QCD93254.1"/>
    </source>
</evidence>
<proteinExistence type="predicted"/>
<keyword evidence="3" id="KW-1185">Reference proteome</keyword>
<evidence type="ECO:0008006" key="4">
    <source>
        <dbReference type="Google" id="ProtNLM"/>
    </source>
</evidence>
<name>A0A4D6LZJ7_VIGUN</name>
<organism evidence="2 3">
    <name type="scientific">Vigna unguiculata</name>
    <name type="common">Cowpea</name>
    <dbReference type="NCBI Taxonomy" id="3917"/>
    <lineage>
        <taxon>Eukaryota</taxon>
        <taxon>Viridiplantae</taxon>
        <taxon>Streptophyta</taxon>
        <taxon>Embryophyta</taxon>
        <taxon>Tracheophyta</taxon>
        <taxon>Spermatophyta</taxon>
        <taxon>Magnoliopsida</taxon>
        <taxon>eudicotyledons</taxon>
        <taxon>Gunneridae</taxon>
        <taxon>Pentapetalae</taxon>
        <taxon>rosids</taxon>
        <taxon>fabids</taxon>
        <taxon>Fabales</taxon>
        <taxon>Fabaceae</taxon>
        <taxon>Papilionoideae</taxon>
        <taxon>50 kb inversion clade</taxon>
        <taxon>NPAAA clade</taxon>
        <taxon>indigoferoid/millettioid clade</taxon>
        <taxon>Phaseoleae</taxon>
        <taxon>Vigna</taxon>
    </lineage>
</organism>
<evidence type="ECO:0000313" key="3">
    <source>
        <dbReference type="Proteomes" id="UP000501690"/>
    </source>
</evidence>
<dbReference type="InterPro" id="IPR012340">
    <property type="entry name" value="NA-bd_OB-fold"/>
</dbReference>
<gene>
    <name evidence="2" type="ORF">DEO72_LG5g1326</name>
</gene>
<accession>A0A4D6LZJ7</accession>
<dbReference type="EMBL" id="CP039349">
    <property type="protein sequence ID" value="QCD93254.1"/>
    <property type="molecule type" value="Genomic_DNA"/>
</dbReference>
<feature type="region of interest" description="Disordered" evidence="1">
    <location>
        <begin position="58"/>
        <end position="107"/>
    </location>
</feature>
<protein>
    <recommendedName>
        <fullName evidence="4">Nucleic acid-binding</fullName>
    </recommendedName>
</protein>
<dbReference type="AlphaFoldDB" id="A0A4D6LZJ7"/>
<evidence type="ECO:0000256" key="1">
    <source>
        <dbReference type="SAM" id="MobiDB-lite"/>
    </source>
</evidence>
<sequence length="477" mass="53542">MFNAFGLYFRFPSYVRIPILPRLICLGWPETEAYNGAVAFLQLEPSFRPRFSKYLKPKSGIGPGSLKTGAKEGYRPRSSRTRSQKVAGSQGYGPRSKETRCQKGVNGFSSSNTRSHRVYLGFKIREPFFLPASASAIPLSLSLREALLHFPFLPPSPSASQKRGSWWRQWKRVERVEVGEAKARGKKRIGLVLGFLEKRRDGPSGDEVVGTVVTKFELVDAWFLSLKLVDSVVEEAKPCCKNTVSSAVVSPLWRRRRRWAERGLRRDIIGVVDNVRCNPQSKNVVFHIRDLRLRSSRLQVCDGDSYANFVIWDQDCINLIGVSAVKLMNKMIEDGEDDPKCFLEDLDVMLGCTLAFKVRVQPKNRFSSVMKASNNLETIAFIRSKLESKMGKQSFDLPICDSNNEHESIPVITYESQTNVIKESSPTAICGSSTQSKATNLIKTGSHGNKIKESRGKPSVNKNTEADNCMIVVLTYL</sequence>
<reference evidence="2 3" key="1">
    <citation type="submission" date="2019-04" db="EMBL/GenBank/DDBJ databases">
        <title>An improved genome assembly and genetic linkage map for asparagus bean, Vigna unguiculata ssp. sesquipedialis.</title>
        <authorList>
            <person name="Xia Q."/>
            <person name="Zhang R."/>
            <person name="Dong Y."/>
        </authorList>
    </citation>
    <scope>NUCLEOTIDE SEQUENCE [LARGE SCALE GENOMIC DNA]</scope>
    <source>
        <tissue evidence="2">Leaf</tissue>
    </source>
</reference>